<organism evidence="2 3">
    <name type="scientific">Podospora appendiculata</name>
    <dbReference type="NCBI Taxonomy" id="314037"/>
    <lineage>
        <taxon>Eukaryota</taxon>
        <taxon>Fungi</taxon>
        <taxon>Dikarya</taxon>
        <taxon>Ascomycota</taxon>
        <taxon>Pezizomycotina</taxon>
        <taxon>Sordariomycetes</taxon>
        <taxon>Sordariomycetidae</taxon>
        <taxon>Sordariales</taxon>
        <taxon>Podosporaceae</taxon>
        <taxon>Podospora</taxon>
    </lineage>
</organism>
<accession>A0AAE1CDA7</accession>
<feature type="region of interest" description="Disordered" evidence="1">
    <location>
        <begin position="1"/>
        <end position="21"/>
    </location>
</feature>
<evidence type="ECO:0000256" key="1">
    <source>
        <dbReference type="SAM" id="MobiDB-lite"/>
    </source>
</evidence>
<keyword evidence="3" id="KW-1185">Reference proteome</keyword>
<name>A0AAE1CDA7_9PEZI</name>
<dbReference type="Proteomes" id="UP001270362">
    <property type="component" value="Unassembled WGS sequence"/>
</dbReference>
<dbReference type="EMBL" id="JAULSO010000002">
    <property type="protein sequence ID" value="KAK3689523.1"/>
    <property type="molecule type" value="Genomic_DNA"/>
</dbReference>
<evidence type="ECO:0000313" key="2">
    <source>
        <dbReference type="EMBL" id="KAK3689523.1"/>
    </source>
</evidence>
<protein>
    <submittedName>
        <fullName evidence="2">Uncharacterized protein</fullName>
    </submittedName>
</protein>
<gene>
    <name evidence="2" type="ORF">B0T22DRAFT_408569</name>
</gene>
<evidence type="ECO:0000313" key="3">
    <source>
        <dbReference type="Proteomes" id="UP001270362"/>
    </source>
</evidence>
<reference evidence="2" key="2">
    <citation type="submission" date="2023-06" db="EMBL/GenBank/DDBJ databases">
        <authorList>
            <consortium name="Lawrence Berkeley National Laboratory"/>
            <person name="Haridas S."/>
            <person name="Hensen N."/>
            <person name="Bonometti L."/>
            <person name="Westerberg I."/>
            <person name="Brannstrom I.O."/>
            <person name="Guillou S."/>
            <person name="Cros-Aarteil S."/>
            <person name="Calhoun S."/>
            <person name="Kuo A."/>
            <person name="Mondo S."/>
            <person name="Pangilinan J."/>
            <person name="Riley R."/>
            <person name="Labutti K."/>
            <person name="Andreopoulos B."/>
            <person name="Lipzen A."/>
            <person name="Chen C."/>
            <person name="Yanf M."/>
            <person name="Daum C."/>
            <person name="Ng V."/>
            <person name="Clum A."/>
            <person name="Steindorff A."/>
            <person name="Ohm R."/>
            <person name="Martin F."/>
            <person name="Silar P."/>
            <person name="Natvig D."/>
            <person name="Lalanne C."/>
            <person name="Gautier V."/>
            <person name="Ament-Velasquez S.L."/>
            <person name="Kruys A."/>
            <person name="Hutchinson M.I."/>
            <person name="Powell A.J."/>
            <person name="Barry K."/>
            <person name="Miller A.N."/>
            <person name="Grigoriev I.V."/>
            <person name="Debuchy R."/>
            <person name="Gladieux P."/>
            <person name="Thoren M.H."/>
            <person name="Johannesson H."/>
        </authorList>
    </citation>
    <scope>NUCLEOTIDE SEQUENCE</scope>
    <source>
        <strain evidence="2">CBS 314.62</strain>
    </source>
</reference>
<reference evidence="2" key="1">
    <citation type="journal article" date="2023" name="Mol. Phylogenet. Evol.">
        <title>Genome-scale phylogeny and comparative genomics of the fungal order Sordariales.</title>
        <authorList>
            <person name="Hensen N."/>
            <person name="Bonometti L."/>
            <person name="Westerberg I."/>
            <person name="Brannstrom I.O."/>
            <person name="Guillou S."/>
            <person name="Cros-Aarteil S."/>
            <person name="Calhoun S."/>
            <person name="Haridas S."/>
            <person name="Kuo A."/>
            <person name="Mondo S."/>
            <person name="Pangilinan J."/>
            <person name="Riley R."/>
            <person name="LaButti K."/>
            <person name="Andreopoulos B."/>
            <person name="Lipzen A."/>
            <person name="Chen C."/>
            <person name="Yan M."/>
            <person name="Daum C."/>
            <person name="Ng V."/>
            <person name="Clum A."/>
            <person name="Steindorff A."/>
            <person name="Ohm R.A."/>
            <person name="Martin F."/>
            <person name="Silar P."/>
            <person name="Natvig D.O."/>
            <person name="Lalanne C."/>
            <person name="Gautier V."/>
            <person name="Ament-Velasquez S.L."/>
            <person name="Kruys A."/>
            <person name="Hutchinson M.I."/>
            <person name="Powell A.J."/>
            <person name="Barry K."/>
            <person name="Miller A.N."/>
            <person name="Grigoriev I.V."/>
            <person name="Debuchy R."/>
            <person name="Gladieux P."/>
            <person name="Hiltunen Thoren M."/>
            <person name="Johannesson H."/>
        </authorList>
    </citation>
    <scope>NUCLEOTIDE SEQUENCE</scope>
    <source>
        <strain evidence="2">CBS 314.62</strain>
    </source>
</reference>
<sequence>MPAVQSKVSASEGEERKEEEKTTYLSLAAELKTMVWNEAIRKPQVHFIRTKPVAPGAGNTWHLNFYARPKGKDPSGFRVVDNLLATGLPTAQKAVQLATAEKVTLPFRTGRTNGHMDAANDLVVIEFATVPVGGFSYGQFHHRNQALERVFNSHQLALDCADIRRVALTYPRSRTTRQGFHCHWHGDLHGHNDGHMCPEELAGFLDGFETLECAYLL</sequence>
<comment type="caution">
    <text evidence="2">The sequence shown here is derived from an EMBL/GenBank/DDBJ whole genome shotgun (WGS) entry which is preliminary data.</text>
</comment>
<dbReference type="AlphaFoldDB" id="A0AAE1CDA7"/>
<feature type="non-terminal residue" evidence="2">
    <location>
        <position position="217"/>
    </location>
</feature>
<proteinExistence type="predicted"/>